<feature type="region of interest" description="Disordered" evidence="1">
    <location>
        <begin position="789"/>
        <end position="814"/>
    </location>
</feature>
<dbReference type="InterPro" id="IPR028928">
    <property type="entry name" value="CC2D2AN-C2"/>
</dbReference>
<feature type="domain" description="CC2D2A N-terminal C2" evidence="2">
    <location>
        <begin position="886"/>
        <end position="987"/>
    </location>
</feature>
<evidence type="ECO:0000313" key="4">
    <source>
        <dbReference type="EMBL" id="KAA0172023.1"/>
    </source>
</evidence>
<protein>
    <submittedName>
        <fullName evidence="4">Uncharacterized protein</fullName>
    </submittedName>
</protein>
<name>A0A5A8E2K1_CAFRO</name>
<feature type="compositionally biased region" description="Acidic residues" evidence="1">
    <location>
        <begin position="609"/>
        <end position="618"/>
    </location>
</feature>
<dbReference type="GO" id="GO:1904491">
    <property type="term" value="P:protein localization to ciliary transition zone"/>
    <property type="evidence" value="ECO:0007669"/>
    <property type="project" value="TreeGrafter"/>
</dbReference>
<feature type="region of interest" description="Disordered" evidence="1">
    <location>
        <begin position="426"/>
        <end position="514"/>
    </location>
</feature>
<feature type="compositionally biased region" description="Low complexity" evidence="1">
    <location>
        <begin position="122"/>
        <end position="131"/>
    </location>
</feature>
<feature type="region of interest" description="Disordered" evidence="1">
    <location>
        <begin position="1852"/>
        <end position="1874"/>
    </location>
</feature>
<dbReference type="InterPro" id="IPR056290">
    <property type="entry name" value="CEPT76/DRC7_peptidase-like_dom"/>
</dbReference>
<dbReference type="GO" id="GO:0035869">
    <property type="term" value="C:ciliary transition zone"/>
    <property type="evidence" value="ECO:0007669"/>
    <property type="project" value="TreeGrafter"/>
</dbReference>
<comment type="caution">
    <text evidence="4">The sequence shown here is derived from an EMBL/GenBank/DDBJ whole genome shotgun (WGS) entry which is preliminary data.</text>
</comment>
<proteinExistence type="predicted"/>
<feature type="compositionally biased region" description="Low complexity" evidence="1">
    <location>
        <begin position="94"/>
        <end position="104"/>
    </location>
</feature>
<reference evidence="4 5" key="1">
    <citation type="submission" date="2019-07" db="EMBL/GenBank/DDBJ databases">
        <title>Genomes of Cafeteria roenbergensis.</title>
        <authorList>
            <person name="Fischer M.G."/>
            <person name="Hackl T."/>
            <person name="Roman M."/>
        </authorList>
    </citation>
    <scope>NUCLEOTIDE SEQUENCE [LARGE SCALE GENOMIC DNA]</scope>
    <source>
        <strain evidence="4 5">RCC970-E3</strain>
    </source>
</reference>
<dbReference type="InterPro" id="IPR052434">
    <property type="entry name" value="Tectonic-like_complex_comp"/>
</dbReference>
<dbReference type="PANTHER" id="PTHR20837:SF0">
    <property type="entry name" value="COILED-COIL AND C2 DOMAIN-CONTAINING PROTEIN 2A"/>
    <property type="match status" value="1"/>
</dbReference>
<feature type="compositionally biased region" description="Acidic residues" evidence="1">
    <location>
        <begin position="148"/>
        <end position="166"/>
    </location>
</feature>
<dbReference type="Pfam" id="PF15625">
    <property type="entry name" value="CC2D2AN-C2"/>
    <property type="match status" value="1"/>
</dbReference>
<feature type="compositionally biased region" description="Basic and acidic residues" evidence="1">
    <location>
        <begin position="105"/>
        <end position="114"/>
    </location>
</feature>
<feature type="region of interest" description="Disordered" evidence="1">
    <location>
        <begin position="602"/>
        <end position="694"/>
    </location>
</feature>
<feature type="compositionally biased region" description="Basic and acidic residues" evidence="1">
    <location>
        <begin position="75"/>
        <end position="93"/>
    </location>
</feature>
<accession>A0A5A8E2K1</accession>
<gene>
    <name evidence="4" type="ORF">FNF28_00340</name>
</gene>
<feature type="region of interest" description="Disordered" evidence="1">
    <location>
        <begin position="762"/>
        <end position="781"/>
    </location>
</feature>
<feature type="compositionally biased region" description="Acidic residues" evidence="1">
    <location>
        <begin position="634"/>
        <end position="650"/>
    </location>
</feature>
<feature type="domain" description="CEP76/DRC7 peptidase-like" evidence="3">
    <location>
        <begin position="2026"/>
        <end position="2114"/>
    </location>
</feature>
<feature type="compositionally biased region" description="Low complexity" evidence="1">
    <location>
        <begin position="56"/>
        <end position="74"/>
    </location>
</feature>
<feature type="compositionally biased region" description="Gly residues" evidence="1">
    <location>
        <begin position="795"/>
        <end position="809"/>
    </location>
</feature>
<evidence type="ECO:0000313" key="5">
    <source>
        <dbReference type="Proteomes" id="UP000324907"/>
    </source>
</evidence>
<sequence>MAADAGTSGEDVAKSLLRKMSRTMNQDAPARAGSNSEAGGPANGGGSSAGDRLGLGRPVPLGARPAGGRAAPSAGRDRDGKALARRAPGDRPPSRAASRSATAPRGERASDRQRSVQFARNQSSPAGPRGASARRRGRRQPAGSDGALDAEAEADEAALDPDADEVAGEKKPLNDVDSFVGGIPDRRERFRWDEPKLVHRRPVAALAPAPVYRGRPAVGSVGWSSISGAGGASGLDAITSAVLGGFASLLTARWLPDADASLAELPAFGEAGSAAVRRRLWGVGGAAAWSRASTYGTVAPLEEAAEDAVAEPLRPALDAAAGLWSAWVPPPPPRAASETEEAWRRRQEADERLKTPAQREQERLQRFRRAGLLVGSSAPMSPLQREAEAVHRLALAIFDELAAERAGSARGAEDFSAVVGRGWEAAGLGPRTETPVSDAPSRVVKIRPGSGGTKLRGLASQAGAWQGDAANADDVIREESDESDDYGRDDAEAGPDAARRRRQQRRRRHLAPALRDASSVELRASPLCPPGELGVRIEARPAVLEVGVGTIVLNDHPLFSEEDRVVAGLRVDVEDVLSRMTAGLLAAFDARLAALLPEVESTHRHYPGDDDDEDEDGGAPEGRNARAAGAPRGDDDEADADADEDEDADGDAAGVGVGGSGRGRGRRQRHTVSEAGAPPLAPPPPPPAGWSWSRDDDMQLLARCADAVSHVEERREEWLFQSDTMTRLYRRWTAVKRVRSAQRTTNTPVVLKLVPVLPWRRRDGGAGGPEPGSVGSTPRVRRLHRRLSRARMNTGGSGAGPALADGGGDGGDEDAPVCLGPAKAPSIGSLRVVAALLSDLRLRMGRDPRAAAVIRRGRAVVARLAAVARGLAPPDECGGVDGDGGEYIPDLSSDATILTPLTLVPAYEQRRRAAVERTRLRARVLVNGQALLQTAPVPLGWPSFSAHFGASATARVFRRPKSVSVELWEAGFLYDTLVAGVLAPVPGVLGPAAVPVTSLPAVDAPFRFASVTAMDHETSFLGVLRSQQERAGGAGAGDGSAAAAAAAAATAAVGTRGGTSIGAGRRRDGGSDGGPQLRDRRTAGSVGVTVAWRAGALPAPSLTLVEGRDGTHRVEGLVLEMSGMGVHVGSVAAGASSGVVHSATAGAASAAAPQFATLRDTTGRGALRAALAVDPGLAQRTIDPNDPRNALVVGAAGGGALATGTGAAARQRAAEARAIAAASERFRAAALSDKLAFAALPPSVLTQLAHAFRRSKGGALAGVSTQAIVTGLKRQLQGKTAKRHRLLRLRGRAAHLLPRRPLPMTDAEVAADPELARLAAYDERAAEEAEAARKRRLQEQGGQAAIAFADGEGLAAGTAASVQASVLNRVKAFLQRVEASRGGKTKRRLARGPRLAEVVRDAPLPTVIGLIDLSWIGQLFEPRRPLRPAAQASTLAGSIAAASATAPVGGDMGVTHEICVQVVRARNIPVRAAYMVDGRAIVAGSLAHSQTGGAAGSLARRGDPVDAAMAAGEGGMKDPDVDSSFTLRFRGSMSRGSCRMGSTSEWNEVLRVPLDAGGEGLSPAQLASVRDSVEILLHDNVKVLRPARGGATLRRHETRVDRRYLGRVTIPFSALYDQGRIEGEFPLHSPPLVMGYQSLRQRDTLRQAGVAATGAATMGGMRGEDAGEGLTRRRGAGGGADLAALAAMRAEEEEAETVTRFAGTMLTAAEAAGNASFVYLAVTVDPPLPPLDDDDGAVQAALDRLGGGRRRVAGGRIIGGRDTQARRKNAAAASAAARTTTEAANAAEALRRRLLHEANAWTERLRAKFPTRPYTAVVLDLDGDPRLASEFVTPQPPPPSPGAEVRYRRIGGSASSRGGAGGRSGGAGAGAGAGEPALEECPVPFRQYNASRSPRLASPEACIRYVSLLPFVSDWDAFGRNADVWTTTAECLEMGAGDWEEHAVMLCNLLRYLEGRAAGGDRAAKAREALLAAEEAAAVRQSAVEGDYEDVGEEGGDDAEVEGEEAALGRGRGGGDGGIAAAERLVGWRSYVVQGRGVPEGDTSYVLRRREDGSRTVLVNAATGRSYDVRDQDIPMVEVGLVIGEDNMWANVQAASRPSEMSWILEDSSLWQRFRKAGDAPLSELLLPAQGPVLYRQPTRLLAARLQAEIEDTLRTRVRLWRRPFATRTAFRPELTERLRSLLGGLEQRSAAVGATLGVAEAWDSAGSGGGIDLAVAHIHRLARAVTGHEVVGCPVHMPFKDMQSVLQAVRHTAVHEVEDPRASFAVACLTTPYPGQVLSVWVYVLALIPQR</sequence>
<dbReference type="Pfam" id="PF24656">
    <property type="entry name" value="CEPT76_peptidase"/>
    <property type="match status" value="2"/>
</dbReference>
<feature type="compositionally biased region" description="Low complexity" evidence="1">
    <location>
        <begin position="621"/>
        <end position="631"/>
    </location>
</feature>
<feature type="region of interest" description="Disordered" evidence="1">
    <location>
        <begin position="1056"/>
        <end position="1083"/>
    </location>
</feature>
<dbReference type="GO" id="GO:1905515">
    <property type="term" value="P:non-motile cilium assembly"/>
    <property type="evidence" value="ECO:0007669"/>
    <property type="project" value="TreeGrafter"/>
</dbReference>
<dbReference type="EMBL" id="VLTL01000003">
    <property type="protein sequence ID" value="KAA0172023.1"/>
    <property type="molecule type" value="Genomic_DNA"/>
</dbReference>
<evidence type="ECO:0000256" key="1">
    <source>
        <dbReference type="SAM" id="MobiDB-lite"/>
    </source>
</evidence>
<feature type="compositionally biased region" description="Pro residues" evidence="1">
    <location>
        <begin position="679"/>
        <end position="688"/>
    </location>
</feature>
<evidence type="ECO:0000259" key="3">
    <source>
        <dbReference type="Pfam" id="PF24656"/>
    </source>
</evidence>
<feature type="compositionally biased region" description="Acidic residues" evidence="1">
    <location>
        <begin position="1986"/>
        <end position="2005"/>
    </location>
</feature>
<feature type="compositionally biased region" description="Gly residues" evidence="1">
    <location>
        <begin position="1858"/>
        <end position="1873"/>
    </location>
</feature>
<feature type="region of interest" description="Disordered" evidence="1">
    <location>
        <begin position="1"/>
        <end position="179"/>
    </location>
</feature>
<feature type="compositionally biased region" description="Basic residues" evidence="1">
    <location>
        <begin position="499"/>
        <end position="510"/>
    </location>
</feature>
<feature type="region of interest" description="Disordered" evidence="1">
    <location>
        <begin position="1983"/>
        <end position="2014"/>
    </location>
</feature>
<dbReference type="PANTHER" id="PTHR20837">
    <property type="entry name" value="CENTROSOMAL PROTEIN-RELATED"/>
    <property type="match status" value="1"/>
</dbReference>
<dbReference type="Proteomes" id="UP000324907">
    <property type="component" value="Unassembled WGS sequence"/>
</dbReference>
<feature type="domain" description="CEP76/DRC7 peptidase-like" evidence="3">
    <location>
        <begin position="1923"/>
        <end position="1957"/>
    </location>
</feature>
<feature type="compositionally biased region" description="Gly residues" evidence="1">
    <location>
        <begin position="653"/>
        <end position="662"/>
    </location>
</feature>
<evidence type="ECO:0000259" key="2">
    <source>
        <dbReference type="Pfam" id="PF15625"/>
    </source>
</evidence>
<organism evidence="4 5">
    <name type="scientific">Cafeteria roenbergensis</name>
    <name type="common">Marine flagellate</name>
    <dbReference type="NCBI Taxonomy" id="33653"/>
    <lineage>
        <taxon>Eukaryota</taxon>
        <taxon>Sar</taxon>
        <taxon>Stramenopiles</taxon>
        <taxon>Bigyra</taxon>
        <taxon>Opalozoa</taxon>
        <taxon>Bicosoecida</taxon>
        <taxon>Cafeteriaceae</taxon>
        <taxon>Cafeteria</taxon>
    </lineage>
</organism>
<feature type="compositionally biased region" description="Basic and acidic residues" evidence="1">
    <location>
        <begin position="341"/>
        <end position="357"/>
    </location>
</feature>
<feature type="region of interest" description="Disordered" evidence="1">
    <location>
        <begin position="328"/>
        <end position="357"/>
    </location>
</feature>